<dbReference type="SUPFAM" id="SSF52540">
    <property type="entry name" value="P-loop containing nucleoside triphosphate hydrolases"/>
    <property type="match status" value="1"/>
</dbReference>
<gene>
    <name evidence="2" type="ORF">GCM10011339_10870</name>
</gene>
<keyword evidence="3" id="KW-1185">Reference proteome</keyword>
<feature type="domain" description="AAA" evidence="1">
    <location>
        <begin position="3"/>
        <end position="54"/>
    </location>
</feature>
<dbReference type="RefSeq" id="WP_137404539.1">
    <property type="nucleotide sequence ID" value="NZ_BMIU01000004.1"/>
</dbReference>
<sequence>MEKTIIITGPRQVGKTTLPKDILSGISHLFLNRYNPTLGNLVDRHKLFSNRFYEHLEKYYWDDE</sequence>
<evidence type="ECO:0000313" key="2">
    <source>
        <dbReference type="EMBL" id="GGF24561.1"/>
    </source>
</evidence>
<dbReference type="Proteomes" id="UP000647339">
    <property type="component" value="Unassembled WGS sequence"/>
</dbReference>
<dbReference type="InterPro" id="IPR027417">
    <property type="entry name" value="P-loop_NTPase"/>
</dbReference>
<evidence type="ECO:0000313" key="3">
    <source>
        <dbReference type="Proteomes" id="UP000647339"/>
    </source>
</evidence>
<evidence type="ECO:0000259" key="1">
    <source>
        <dbReference type="Pfam" id="PF13173"/>
    </source>
</evidence>
<protein>
    <recommendedName>
        <fullName evidence="1">AAA domain-containing protein</fullName>
    </recommendedName>
</protein>
<accession>A0ABQ1UT22</accession>
<dbReference type="InterPro" id="IPR041682">
    <property type="entry name" value="AAA_14"/>
</dbReference>
<dbReference type="EMBL" id="BMIU01000004">
    <property type="protein sequence ID" value="GGF24561.1"/>
    <property type="molecule type" value="Genomic_DNA"/>
</dbReference>
<dbReference type="Pfam" id="PF13173">
    <property type="entry name" value="AAA_14"/>
    <property type="match status" value="1"/>
</dbReference>
<proteinExistence type="predicted"/>
<reference evidence="3" key="1">
    <citation type="journal article" date="2019" name="Int. J. Syst. Evol. Microbiol.">
        <title>The Global Catalogue of Microorganisms (GCM) 10K type strain sequencing project: providing services to taxonomists for standard genome sequencing and annotation.</title>
        <authorList>
            <consortium name="The Broad Institute Genomics Platform"/>
            <consortium name="The Broad Institute Genome Sequencing Center for Infectious Disease"/>
            <person name="Wu L."/>
            <person name="Ma J."/>
        </authorList>
    </citation>
    <scope>NUCLEOTIDE SEQUENCE [LARGE SCALE GENOMIC DNA]</scope>
    <source>
        <strain evidence="3">CGMCC 1.15407</strain>
    </source>
</reference>
<name>A0ABQ1UT22_9BACT</name>
<comment type="caution">
    <text evidence="2">The sequence shown here is derived from an EMBL/GenBank/DDBJ whole genome shotgun (WGS) entry which is preliminary data.</text>
</comment>
<organism evidence="2 3">
    <name type="scientific">Echinicola rosea</name>
    <dbReference type="NCBI Taxonomy" id="1807691"/>
    <lineage>
        <taxon>Bacteria</taxon>
        <taxon>Pseudomonadati</taxon>
        <taxon>Bacteroidota</taxon>
        <taxon>Cytophagia</taxon>
        <taxon>Cytophagales</taxon>
        <taxon>Cyclobacteriaceae</taxon>
        <taxon>Echinicola</taxon>
    </lineage>
</organism>